<dbReference type="Proteomes" id="UP000789920">
    <property type="component" value="Unassembled WGS sequence"/>
</dbReference>
<evidence type="ECO:0000313" key="2">
    <source>
        <dbReference type="Proteomes" id="UP000789920"/>
    </source>
</evidence>
<name>A0ACA9MD36_9GLOM</name>
<sequence length="422" mass="46341">MSDYNKFYVRLIRIFIFLFLIVKSNDAAENLSPGNCVQTFSSDVDYFPSKVTVTTASLFTIKYNNNYKLITNTDSKETFALVQCGTPVPTGLPSGTKVFNISLNNVAIMDTSAVPFLEALGLRSHITELGSSFVSSPCLQALSSKLTIISSSNMTLKSEQLSKVDAVFDSMFNLSDPKTIGISAVSDPGPLNRAEWIKFYAAFFNLEDKANSIYNQISDNYNCLKKLPSSSNPPTVAWVSYNAPSTFNNNTASWVIADAPYKKILTENAGGIYFNTTTLMYSTSSSFLSAIANVDILIDESFIARDISEVYSNFNLNSNDVQYKFVKNSAIYREDGVTSPSDGRDWFESAVLFADGVLEDMMNVVNPNLPTKDYKRVWLRNVAKGEPIKTETSNNCSDVSAALTSNSLQCSSIKPTTNTSAA</sequence>
<accession>A0ACA9MD36</accession>
<keyword evidence="2" id="KW-1185">Reference proteome</keyword>
<comment type="caution">
    <text evidence="1">The sequence shown here is derived from an EMBL/GenBank/DDBJ whole genome shotgun (WGS) entry which is preliminary data.</text>
</comment>
<evidence type="ECO:0000313" key="1">
    <source>
        <dbReference type="EMBL" id="CAG8581478.1"/>
    </source>
</evidence>
<dbReference type="EMBL" id="CAJVQC010007602">
    <property type="protein sequence ID" value="CAG8581478.1"/>
    <property type="molecule type" value="Genomic_DNA"/>
</dbReference>
<feature type="non-terminal residue" evidence="1">
    <location>
        <position position="422"/>
    </location>
</feature>
<reference evidence="1" key="1">
    <citation type="submission" date="2021-06" db="EMBL/GenBank/DDBJ databases">
        <authorList>
            <person name="Kallberg Y."/>
            <person name="Tangrot J."/>
            <person name="Rosling A."/>
        </authorList>
    </citation>
    <scope>NUCLEOTIDE SEQUENCE</scope>
    <source>
        <strain evidence="1">MA461A</strain>
    </source>
</reference>
<protein>
    <submittedName>
        <fullName evidence="1">15185_t:CDS:1</fullName>
    </submittedName>
</protein>
<gene>
    <name evidence="1" type="ORF">RPERSI_LOCUS5162</name>
</gene>
<organism evidence="1 2">
    <name type="scientific">Racocetra persica</name>
    <dbReference type="NCBI Taxonomy" id="160502"/>
    <lineage>
        <taxon>Eukaryota</taxon>
        <taxon>Fungi</taxon>
        <taxon>Fungi incertae sedis</taxon>
        <taxon>Mucoromycota</taxon>
        <taxon>Glomeromycotina</taxon>
        <taxon>Glomeromycetes</taxon>
        <taxon>Diversisporales</taxon>
        <taxon>Gigasporaceae</taxon>
        <taxon>Racocetra</taxon>
    </lineage>
</organism>
<proteinExistence type="predicted"/>